<evidence type="ECO:0000313" key="1">
    <source>
        <dbReference type="EMBL" id="UMB68820.1"/>
    </source>
</evidence>
<name>A0ABY3VHD3_9MYCO</name>
<reference evidence="1" key="1">
    <citation type="submission" date="2022-08" db="EMBL/GenBank/DDBJ databases">
        <title>Whole genome sequencing of non-tuberculosis mycobacteria type-strains.</title>
        <authorList>
            <person name="Igarashi Y."/>
            <person name="Osugi A."/>
            <person name="Mitarai S."/>
        </authorList>
    </citation>
    <scope>NUCLEOTIDE SEQUENCE</scope>
    <source>
        <strain evidence="1">DSM 45127</strain>
    </source>
</reference>
<gene>
    <name evidence="1" type="ORF">MKK62_20835</name>
</gene>
<accession>A0ABY3VHD3</accession>
<proteinExistence type="predicted"/>
<dbReference type="RefSeq" id="WP_240260427.1">
    <property type="nucleotide sequence ID" value="NZ_CP092488.2"/>
</dbReference>
<keyword evidence="2" id="KW-1185">Reference proteome</keyword>
<dbReference type="Proteomes" id="UP001055336">
    <property type="component" value="Chromosome"/>
</dbReference>
<evidence type="ECO:0000313" key="2">
    <source>
        <dbReference type="Proteomes" id="UP001055336"/>
    </source>
</evidence>
<dbReference type="EMBL" id="CP092488">
    <property type="protein sequence ID" value="UMB68820.1"/>
    <property type="molecule type" value="Genomic_DNA"/>
</dbReference>
<organism evidence="1 2">
    <name type="scientific">Mycobacterium paraterrae</name>
    <dbReference type="NCBI Taxonomy" id="577492"/>
    <lineage>
        <taxon>Bacteria</taxon>
        <taxon>Bacillati</taxon>
        <taxon>Actinomycetota</taxon>
        <taxon>Actinomycetes</taxon>
        <taxon>Mycobacteriales</taxon>
        <taxon>Mycobacteriaceae</taxon>
        <taxon>Mycobacterium</taxon>
    </lineage>
</organism>
<sequence>MTNFDHPPADSPRLDALLHALGASLRRDFDHTTATDSPAPNAELLIPYLPPM</sequence>
<protein>
    <submittedName>
        <fullName evidence="1">Uncharacterized protein</fullName>
    </submittedName>
</protein>